<organism evidence="3 4">
    <name type="scientific">Roseospira marina</name>
    <dbReference type="NCBI Taxonomy" id="140057"/>
    <lineage>
        <taxon>Bacteria</taxon>
        <taxon>Pseudomonadati</taxon>
        <taxon>Pseudomonadota</taxon>
        <taxon>Alphaproteobacteria</taxon>
        <taxon>Rhodospirillales</taxon>
        <taxon>Rhodospirillaceae</taxon>
        <taxon>Roseospira</taxon>
    </lineage>
</organism>
<protein>
    <submittedName>
        <fullName evidence="3">D-alanyl-D-alanine carboxypeptidase/D-alanyl-D-alanine-endopeptidase</fullName>
        <ecNumber evidence="3">3.4.16.4</ecNumber>
    </submittedName>
</protein>
<sequence length="624" mass="66745">MISWNRAPFPPYWMQGRIEIERPTADVRPPCPRRRRRTPMPAPWPPQAALIRVWRRSIPGAALAPIVALTVALAAGAAAAQVADPPLPPPAKPNVTHVALTAAGIESGDTSGTARVLVSGAITDVALAMRPVAALPLPPGAKPAVPRATEADLIAAAGFDPDEVGYLVYDLDTGEYLAGHNATRANFLPASVMKVPTTVAALSVLGPDHAFPTLVRFDGVQQGGTWRGTLTLVGGGDPVLDSDDLRELVATLKAAGLERLDGAFVYDDSALIAATSLEPTQPAEFSYNPGLSALSLDFNRVRVQWDGDIVRFVETHGTPPVAPIRLERDYNPAVRWPAGGAMLRHTFAPPGTRDAQGPVTERWSMAPLAPPRGAMWLPVKAPAPFVAAVFRALADEADIALPEPAPALAPARGPIVAQHLSPRLDSIVAAGLKHSNNLVAELLGLATTRHLEGRPLPIADSAARLEGWLAETFPWVDWTGFHMANHSGLSPDSRASPEQIVSILRYAVDQHPRAVDYLALMPARHFPKAEAQPVASRVRAGGFEPAVWAKSGTMYHGRGLAGVARAASGNRLVFAVFTSDLEARAAFDGEYLHYTRGAVRDAKRELTRARDLEHALLLKWSREH</sequence>
<dbReference type="GO" id="GO:0000270">
    <property type="term" value="P:peptidoglycan metabolic process"/>
    <property type="evidence" value="ECO:0007669"/>
    <property type="project" value="TreeGrafter"/>
</dbReference>
<dbReference type="NCBIfam" id="TIGR00666">
    <property type="entry name" value="PBP4"/>
    <property type="match status" value="1"/>
</dbReference>
<dbReference type="Pfam" id="PF02113">
    <property type="entry name" value="Peptidase_S13"/>
    <property type="match status" value="2"/>
</dbReference>
<evidence type="ECO:0000256" key="1">
    <source>
        <dbReference type="ARBA" id="ARBA00006096"/>
    </source>
</evidence>
<gene>
    <name evidence="3" type="primary">dacB</name>
    <name evidence="3" type="ORF">F1188_07780</name>
</gene>
<name>A0A5M6IFF1_9PROT</name>
<dbReference type="PANTHER" id="PTHR30023:SF0">
    <property type="entry name" value="PENICILLIN-SENSITIVE CARBOXYPEPTIDASE A"/>
    <property type="match status" value="1"/>
</dbReference>
<dbReference type="AlphaFoldDB" id="A0A5M6IFF1"/>
<dbReference type="Gene3D" id="3.50.80.20">
    <property type="entry name" value="D-Ala-D-Ala carboxypeptidase C, peptidase S13"/>
    <property type="match status" value="1"/>
</dbReference>
<keyword evidence="3" id="KW-0121">Carboxypeptidase</keyword>
<dbReference type="Proteomes" id="UP000324065">
    <property type="component" value="Unassembled WGS sequence"/>
</dbReference>
<reference evidence="3 4" key="1">
    <citation type="submission" date="2019-09" db="EMBL/GenBank/DDBJ databases">
        <title>Genome sequence of Roseospira marina, one of the more divergent members of the non-sulfur purple photosynthetic bacterial family, the Rhodospirillaceae.</title>
        <authorList>
            <person name="Meyer T."/>
            <person name="Kyndt J."/>
        </authorList>
    </citation>
    <scope>NUCLEOTIDE SEQUENCE [LARGE SCALE GENOMIC DNA]</scope>
    <source>
        <strain evidence="3 4">DSM 15113</strain>
    </source>
</reference>
<evidence type="ECO:0000313" key="4">
    <source>
        <dbReference type="Proteomes" id="UP000324065"/>
    </source>
</evidence>
<evidence type="ECO:0000313" key="3">
    <source>
        <dbReference type="EMBL" id="KAA5606308.1"/>
    </source>
</evidence>
<dbReference type="PRINTS" id="PR00922">
    <property type="entry name" value="DADACBPTASE3"/>
</dbReference>
<comment type="caution">
    <text evidence="3">The sequence shown here is derived from an EMBL/GenBank/DDBJ whole genome shotgun (WGS) entry which is preliminary data.</text>
</comment>
<accession>A0A5M6IFF1</accession>
<dbReference type="EMBL" id="VWPJ01000005">
    <property type="protein sequence ID" value="KAA5606308.1"/>
    <property type="molecule type" value="Genomic_DNA"/>
</dbReference>
<keyword evidence="2 3" id="KW-0378">Hydrolase</keyword>
<dbReference type="GO" id="GO:0009002">
    <property type="term" value="F:serine-type D-Ala-D-Ala carboxypeptidase activity"/>
    <property type="evidence" value="ECO:0007669"/>
    <property type="project" value="UniProtKB-EC"/>
</dbReference>
<dbReference type="PANTHER" id="PTHR30023">
    <property type="entry name" value="D-ALANYL-D-ALANINE CARBOXYPEPTIDASE"/>
    <property type="match status" value="1"/>
</dbReference>
<dbReference type="OrthoDB" id="5372081at2"/>
<dbReference type="InterPro" id="IPR012338">
    <property type="entry name" value="Beta-lactam/transpept-like"/>
</dbReference>
<keyword evidence="3" id="KW-0645">Protease</keyword>
<evidence type="ECO:0000256" key="2">
    <source>
        <dbReference type="ARBA" id="ARBA00022801"/>
    </source>
</evidence>
<dbReference type="GO" id="GO:0006508">
    <property type="term" value="P:proteolysis"/>
    <property type="evidence" value="ECO:0007669"/>
    <property type="project" value="InterPro"/>
</dbReference>
<dbReference type="Gene3D" id="3.40.710.10">
    <property type="entry name" value="DD-peptidase/beta-lactamase superfamily"/>
    <property type="match status" value="2"/>
</dbReference>
<dbReference type="SUPFAM" id="SSF56601">
    <property type="entry name" value="beta-lactamase/transpeptidase-like"/>
    <property type="match status" value="1"/>
</dbReference>
<comment type="similarity">
    <text evidence="1">Belongs to the peptidase S13 family.</text>
</comment>
<dbReference type="EC" id="3.4.16.4" evidence="3"/>
<proteinExistence type="inferred from homology"/>
<dbReference type="InterPro" id="IPR000667">
    <property type="entry name" value="Peptidase_S13"/>
</dbReference>
<keyword evidence="4" id="KW-1185">Reference proteome</keyword>